<feature type="transmembrane region" description="Helical" evidence="1">
    <location>
        <begin position="43"/>
        <end position="63"/>
    </location>
</feature>
<dbReference type="AlphaFoldDB" id="A0A927BST7"/>
<name>A0A927BST7_9BACL</name>
<protein>
    <recommendedName>
        <fullName evidence="4">DUF2834 domain-containing protein</fullName>
    </recommendedName>
</protein>
<accession>A0A927BST7</accession>
<evidence type="ECO:0000256" key="1">
    <source>
        <dbReference type="SAM" id="Phobius"/>
    </source>
</evidence>
<dbReference type="PANTHER" id="PTHR36009">
    <property type="match status" value="1"/>
</dbReference>
<dbReference type="RefSeq" id="WP_190917447.1">
    <property type="nucleotide sequence ID" value="NZ_JACXIZ010000017.1"/>
</dbReference>
<proteinExistence type="predicted"/>
<feature type="transmembrane region" description="Helical" evidence="1">
    <location>
        <begin position="145"/>
        <end position="170"/>
    </location>
</feature>
<sequence length="204" mass="22625">MRLLWFIVWVLFIGYAVWLAPGEGVGDDPIFAELLRLQAEEPLVLMMFALLGVFPLVYACLLLRDDRGSWPAWPFVVLSLGLGAFALLPYFFVSLPGRRIHHRVSGGLRSVCESRLVQLLLLALTLGLVAWGVGSGDPEAYAEAFMASHFVHVMTLDFVLLALLSVYAIANQQRGYRSRPGAAWLGLLPLVGPLLYTLFSRVPR</sequence>
<keyword evidence="1" id="KW-0812">Transmembrane</keyword>
<keyword evidence="3" id="KW-1185">Reference proteome</keyword>
<dbReference type="PANTHER" id="PTHR36009:SF3">
    <property type="entry name" value="TRANSMEMBRANE PROTEIN"/>
    <property type="match status" value="1"/>
</dbReference>
<dbReference type="EMBL" id="JACXIZ010000017">
    <property type="protein sequence ID" value="MBD2845647.1"/>
    <property type="molecule type" value="Genomic_DNA"/>
</dbReference>
<comment type="caution">
    <text evidence="2">The sequence shown here is derived from an EMBL/GenBank/DDBJ whole genome shotgun (WGS) entry which is preliminary data.</text>
</comment>
<evidence type="ECO:0000313" key="3">
    <source>
        <dbReference type="Proteomes" id="UP000621560"/>
    </source>
</evidence>
<organism evidence="2 3">
    <name type="scientific">Paenibacillus sabuli</name>
    <dbReference type="NCBI Taxonomy" id="2772509"/>
    <lineage>
        <taxon>Bacteria</taxon>
        <taxon>Bacillati</taxon>
        <taxon>Bacillota</taxon>
        <taxon>Bacilli</taxon>
        <taxon>Bacillales</taxon>
        <taxon>Paenibacillaceae</taxon>
        <taxon>Paenibacillus</taxon>
    </lineage>
</organism>
<feature type="transmembrane region" description="Helical" evidence="1">
    <location>
        <begin position="182"/>
        <end position="199"/>
    </location>
</feature>
<evidence type="ECO:0008006" key="4">
    <source>
        <dbReference type="Google" id="ProtNLM"/>
    </source>
</evidence>
<feature type="transmembrane region" description="Helical" evidence="1">
    <location>
        <begin position="115"/>
        <end position="133"/>
    </location>
</feature>
<keyword evidence="1" id="KW-0472">Membrane</keyword>
<dbReference type="Proteomes" id="UP000621560">
    <property type="component" value="Unassembled WGS sequence"/>
</dbReference>
<feature type="transmembrane region" description="Helical" evidence="1">
    <location>
        <begin position="75"/>
        <end position="95"/>
    </location>
</feature>
<keyword evidence="1" id="KW-1133">Transmembrane helix</keyword>
<reference evidence="2" key="1">
    <citation type="submission" date="2020-09" db="EMBL/GenBank/DDBJ databases">
        <title>A novel bacterium of genus Paenibacillus, isolated from South China Sea.</title>
        <authorList>
            <person name="Huang H."/>
            <person name="Mo K."/>
            <person name="Hu Y."/>
        </authorList>
    </citation>
    <scope>NUCLEOTIDE SEQUENCE</scope>
    <source>
        <strain evidence="2">IB182496</strain>
    </source>
</reference>
<evidence type="ECO:0000313" key="2">
    <source>
        <dbReference type="EMBL" id="MBD2845647.1"/>
    </source>
</evidence>
<gene>
    <name evidence="2" type="ORF">IDH44_10645</name>
</gene>